<gene>
    <name evidence="2" type="ORF">G443_004734</name>
</gene>
<organism evidence="2 3">
    <name type="scientific">Actinoalloteichus caeruleus DSM 43889</name>
    <dbReference type="NCBI Taxonomy" id="1120930"/>
    <lineage>
        <taxon>Bacteria</taxon>
        <taxon>Bacillati</taxon>
        <taxon>Actinomycetota</taxon>
        <taxon>Actinomycetes</taxon>
        <taxon>Pseudonocardiales</taxon>
        <taxon>Pseudonocardiaceae</taxon>
        <taxon>Actinoalloteichus</taxon>
        <taxon>Actinoalloteichus cyanogriseus</taxon>
    </lineage>
</organism>
<feature type="domain" description="DUF5753" evidence="1">
    <location>
        <begin position="1"/>
        <end position="91"/>
    </location>
</feature>
<evidence type="ECO:0000259" key="1">
    <source>
        <dbReference type="Pfam" id="PF19054"/>
    </source>
</evidence>
<dbReference type="RefSeq" id="WP_156038480.1">
    <property type="nucleotide sequence ID" value="NZ_AUBJ02000001.1"/>
</dbReference>
<keyword evidence="3" id="KW-1185">Reference proteome</keyword>
<dbReference type="EMBL" id="AUBJ02000001">
    <property type="protein sequence ID" value="MCP2334464.1"/>
    <property type="molecule type" value="Genomic_DNA"/>
</dbReference>
<dbReference type="Pfam" id="PF19054">
    <property type="entry name" value="DUF5753"/>
    <property type="match status" value="1"/>
</dbReference>
<protein>
    <recommendedName>
        <fullName evidence="1">DUF5753 domain-containing protein</fullName>
    </recommendedName>
</protein>
<evidence type="ECO:0000313" key="2">
    <source>
        <dbReference type="EMBL" id="MCP2334464.1"/>
    </source>
</evidence>
<reference evidence="2 3" key="1">
    <citation type="submission" date="2013-07" db="EMBL/GenBank/DDBJ databases">
        <authorList>
            <consortium name="DOE Joint Genome Institute"/>
            <person name="Reeve W."/>
            <person name="Huntemann M."/>
            <person name="Han J."/>
            <person name="Chen A."/>
            <person name="Kyrpides N."/>
            <person name="Mavromatis K."/>
            <person name="Markowitz V."/>
            <person name="Palaniappan K."/>
            <person name="Ivanova N."/>
            <person name="Schaumberg A."/>
            <person name="Pati A."/>
            <person name="Liolios K."/>
            <person name="Nordberg H.P."/>
            <person name="Cantor M.N."/>
            <person name="Hua S.X."/>
            <person name="Woyke T."/>
        </authorList>
    </citation>
    <scope>NUCLEOTIDE SEQUENCE [LARGE SCALE GENOMIC DNA]</scope>
    <source>
        <strain evidence="2 3">DSM 43889</strain>
    </source>
</reference>
<dbReference type="Proteomes" id="UP000791080">
    <property type="component" value="Unassembled WGS sequence"/>
</dbReference>
<dbReference type="InterPro" id="IPR043917">
    <property type="entry name" value="DUF5753"/>
</dbReference>
<name>A0ABT1JPL3_ACTCY</name>
<accession>A0ABT1JPL3</accession>
<proteinExistence type="predicted"/>
<sequence>MREHLLWLPHVVEWPTVDLRVVPMGVGWHPGLEGAFGIVERGGDDAPVVRLETRRSALFLHEAKDVGAYQEAADRVREVAMSPDDTCALIADVIGRMERRS</sequence>
<comment type="caution">
    <text evidence="2">The sequence shown here is derived from an EMBL/GenBank/DDBJ whole genome shotgun (WGS) entry which is preliminary data.</text>
</comment>
<reference evidence="2 3" key="2">
    <citation type="submission" date="2022-06" db="EMBL/GenBank/DDBJ databases">
        <title>Genomic Encyclopedia of Type Strains, Phase I: the one thousand microbial genomes (KMG-I) project.</title>
        <authorList>
            <person name="Kyrpides N."/>
        </authorList>
    </citation>
    <scope>NUCLEOTIDE SEQUENCE [LARGE SCALE GENOMIC DNA]</scope>
    <source>
        <strain evidence="2 3">DSM 43889</strain>
    </source>
</reference>
<evidence type="ECO:0000313" key="3">
    <source>
        <dbReference type="Proteomes" id="UP000791080"/>
    </source>
</evidence>